<proteinExistence type="inferred from homology"/>
<evidence type="ECO:0000256" key="3">
    <source>
        <dbReference type="ARBA" id="ARBA00023235"/>
    </source>
</evidence>
<dbReference type="EMBL" id="OZ034821">
    <property type="protein sequence ID" value="CAL1405914.1"/>
    <property type="molecule type" value="Genomic_DNA"/>
</dbReference>
<keyword evidence="3" id="KW-0413">Isomerase</keyword>
<accession>A0AAV2G5J8</accession>
<dbReference type="Proteomes" id="UP001497516">
    <property type="component" value="Chromosome 8"/>
</dbReference>
<sequence length="136" mass="15070">MENPNSYIHSNIVGLVTLLEICKSAETQPAVVWASSSSVYRLNEKSPFSESDGTNQPASLYAATKKFGEEITHTYNHIYGLSITGMRFFTVYGPWGRPGMAYFSFTKNILQGKLITVYWGEIGMIWPGISPTSTTS</sequence>
<keyword evidence="6" id="KW-1185">Reference proteome</keyword>
<dbReference type="InterPro" id="IPR001509">
    <property type="entry name" value="Epimerase_deHydtase"/>
</dbReference>
<evidence type="ECO:0000313" key="6">
    <source>
        <dbReference type="Proteomes" id="UP001497516"/>
    </source>
</evidence>
<evidence type="ECO:0000256" key="1">
    <source>
        <dbReference type="ARBA" id="ARBA00007637"/>
    </source>
</evidence>
<dbReference type="AlphaFoldDB" id="A0AAV2G5J8"/>
<gene>
    <name evidence="5" type="ORF">LTRI10_LOCUS45674</name>
</gene>
<evidence type="ECO:0000313" key="5">
    <source>
        <dbReference type="EMBL" id="CAL1405914.1"/>
    </source>
</evidence>
<reference evidence="5 6" key="1">
    <citation type="submission" date="2024-04" db="EMBL/GenBank/DDBJ databases">
        <authorList>
            <person name="Fracassetti M."/>
        </authorList>
    </citation>
    <scope>NUCLEOTIDE SEQUENCE [LARGE SCALE GENOMIC DNA]</scope>
</reference>
<dbReference type="Gene3D" id="3.40.50.720">
    <property type="entry name" value="NAD(P)-binding Rossmann-like Domain"/>
    <property type="match status" value="1"/>
</dbReference>
<organism evidence="5 6">
    <name type="scientific">Linum trigynum</name>
    <dbReference type="NCBI Taxonomy" id="586398"/>
    <lineage>
        <taxon>Eukaryota</taxon>
        <taxon>Viridiplantae</taxon>
        <taxon>Streptophyta</taxon>
        <taxon>Embryophyta</taxon>
        <taxon>Tracheophyta</taxon>
        <taxon>Spermatophyta</taxon>
        <taxon>Magnoliopsida</taxon>
        <taxon>eudicotyledons</taxon>
        <taxon>Gunneridae</taxon>
        <taxon>Pentapetalae</taxon>
        <taxon>rosids</taxon>
        <taxon>fabids</taxon>
        <taxon>Malpighiales</taxon>
        <taxon>Linaceae</taxon>
        <taxon>Linum</taxon>
    </lineage>
</organism>
<protein>
    <recommendedName>
        <fullName evidence="4">NAD-dependent epimerase/dehydratase domain-containing protein</fullName>
    </recommendedName>
</protein>
<comment type="similarity">
    <text evidence="1">Belongs to the NAD(P)-dependent epimerase/dehydratase family.</text>
</comment>
<feature type="domain" description="NAD-dependent epimerase/dehydratase" evidence="4">
    <location>
        <begin position="1"/>
        <end position="120"/>
    </location>
</feature>
<dbReference type="Pfam" id="PF01370">
    <property type="entry name" value="Epimerase"/>
    <property type="match status" value="1"/>
</dbReference>
<dbReference type="GO" id="GO:0016853">
    <property type="term" value="F:isomerase activity"/>
    <property type="evidence" value="ECO:0007669"/>
    <property type="project" value="UniProtKB-KW"/>
</dbReference>
<name>A0AAV2G5J8_9ROSI</name>
<dbReference type="SUPFAM" id="SSF51735">
    <property type="entry name" value="NAD(P)-binding Rossmann-fold domains"/>
    <property type="match status" value="1"/>
</dbReference>
<keyword evidence="2" id="KW-0520">NAD</keyword>
<evidence type="ECO:0000256" key="2">
    <source>
        <dbReference type="ARBA" id="ARBA00023027"/>
    </source>
</evidence>
<dbReference type="PANTHER" id="PTHR43574">
    <property type="entry name" value="EPIMERASE-RELATED"/>
    <property type="match status" value="1"/>
</dbReference>
<dbReference type="InterPro" id="IPR036291">
    <property type="entry name" value="NAD(P)-bd_dom_sf"/>
</dbReference>
<evidence type="ECO:0000259" key="4">
    <source>
        <dbReference type="Pfam" id="PF01370"/>
    </source>
</evidence>